<evidence type="ECO:0000313" key="4">
    <source>
        <dbReference type="Proteomes" id="UP000004956"/>
    </source>
</evidence>
<keyword evidence="4" id="KW-1185">Reference proteome</keyword>
<evidence type="ECO:0000256" key="1">
    <source>
        <dbReference type="SAM" id="MobiDB-lite"/>
    </source>
</evidence>
<dbReference type="Pfam" id="PF00881">
    <property type="entry name" value="Nitroreductase"/>
    <property type="match status" value="1"/>
</dbReference>
<dbReference type="HOGENOM" id="CLU_927265_0_0_4"/>
<comment type="caution">
    <text evidence="3">The sequence shown here is derived from an EMBL/GenBank/DDBJ whole genome shotgun (WGS) entry which is preliminary data.</text>
</comment>
<feature type="domain" description="Nitroreductase" evidence="2">
    <location>
        <begin position="134"/>
        <end position="273"/>
    </location>
</feature>
<name>H3KCB1_9BURK</name>
<dbReference type="InterPro" id="IPR052530">
    <property type="entry name" value="NAD(P)H_nitroreductase"/>
</dbReference>
<gene>
    <name evidence="3" type="ORF">HMPREF9440_00361</name>
</gene>
<proteinExistence type="predicted"/>
<feature type="region of interest" description="Disordered" evidence="1">
    <location>
        <begin position="1"/>
        <end position="27"/>
    </location>
</feature>
<sequence length="300" mass="32456">MSTHLMEHSIMSEKTEKKAPATPTWGPDKVRTAVVRRLQKNGWRHVYEVRSVYDPATKNTRVLASKLLGKLPPGVDDLNGMVPTDKRYSPVKSAKTEKAEKAEKAEEKASKRREAAVLSALLARESLGPKHQEAPGPDEETLTLCGRAAMRAPSHAKDFPVRLVSIKSRDRLAALYVARLPEDADDESKAKAADKAKKGAGLLALIMKKPAADADPREALEQAVTAGAALQSVLTVLQARGFAAKTVSACDFAEPDGLYDPEAETIVCFILCGTPKKALAKSPDPDLFKGKAKRGVLTLW</sequence>
<reference evidence="3 4" key="1">
    <citation type="submission" date="2011-11" db="EMBL/GenBank/DDBJ databases">
        <authorList>
            <person name="Weinstock G."/>
            <person name="Sodergren E."/>
            <person name="Clifton S."/>
            <person name="Fulton L."/>
            <person name="Fulton B."/>
            <person name="Courtney L."/>
            <person name="Fronick C."/>
            <person name="Harrison M."/>
            <person name="Strong C."/>
            <person name="Farmer C."/>
            <person name="Delahaunty K."/>
            <person name="Markovic C."/>
            <person name="Hall O."/>
            <person name="Minx P."/>
            <person name="Tomlinson C."/>
            <person name="Mitreva M."/>
            <person name="Hou S."/>
            <person name="Chen J."/>
            <person name="Wollam A."/>
            <person name="Pepin K.H."/>
            <person name="Johnson M."/>
            <person name="Bhonagiri V."/>
            <person name="Zhang X."/>
            <person name="Suruliraj S."/>
            <person name="Warren W."/>
            <person name="Chinwalla A."/>
            <person name="Mardis E.R."/>
            <person name="Wilson R.K."/>
        </authorList>
    </citation>
    <scope>NUCLEOTIDE SEQUENCE [LARGE SCALE GENOMIC DNA]</scope>
    <source>
        <strain evidence="3 4">YIT 11816</strain>
    </source>
</reference>
<feature type="compositionally biased region" description="Basic and acidic residues" evidence="1">
    <location>
        <begin position="84"/>
        <end position="111"/>
    </location>
</feature>
<dbReference type="InterPro" id="IPR000415">
    <property type="entry name" value="Nitroreductase-like"/>
</dbReference>
<accession>H3KCB1</accession>
<organism evidence="3 4">
    <name type="scientific">Sutterella parvirubra YIT 11816</name>
    <dbReference type="NCBI Taxonomy" id="762967"/>
    <lineage>
        <taxon>Bacteria</taxon>
        <taxon>Pseudomonadati</taxon>
        <taxon>Pseudomonadota</taxon>
        <taxon>Betaproteobacteria</taxon>
        <taxon>Burkholderiales</taxon>
        <taxon>Sutterellaceae</taxon>
        <taxon>Sutterella</taxon>
    </lineage>
</organism>
<dbReference type="Gene3D" id="3.40.109.10">
    <property type="entry name" value="NADH Oxidase"/>
    <property type="match status" value="1"/>
</dbReference>
<dbReference type="PANTHER" id="PTHR43821:SF1">
    <property type="entry name" value="NAD(P)H NITROREDUCTASE YDJA-RELATED"/>
    <property type="match status" value="1"/>
</dbReference>
<dbReference type="SUPFAM" id="SSF55469">
    <property type="entry name" value="FMN-dependent nitroreductase-like"/>
    <property type="match status" value="1"/>
</dbReference>
<dbReference type="Proteomes" id="UP000004956">
    <property type="component" value="Unassembled WGS sequence"/>
</dbReference>
<dbReference type="GO" id="GO:0016491">
    <property type="term" value="F:oxidoreductase activity"/>
    <property type="evidence" value="ECO:0007669"/>
    <property type="project" value="InterPro"/>
</dbReference>
<evidence type="ECO:0000313" key="3">
    <source>
        <dbReference type="EMBL" id="EHY32221.1"/>
    </source>
</evidence>
<dbReference type="EMBL" id="AFBQ01000043">
    <property type="protein sequence ID" value="EHY32221.1"/>
    <property type="molecule type" value="Genomic_DNA"/>
</dbReference>
<dbReference type="InterPro" id="IPR029479">
    <property type="entry name" value="Nitroreductase"/>
</dbReference>
<protein>
    <recommendedName>
        <fullName evidence="2">Nitroreductase domain-containing protein</fullName>
    </recommendedName>
</protein>
<feature type="compositionally biased region" description="Basic and acidic residues" evidence="1">
    <location>
        <begin position="1"/>
        <end position="19"/>
    </location>
</feature>
<dbReference type="PANTHER" id="PTHR43821">
    <property type="entry name" value="NAD(P)H NITROREDUCTASE YDJA-RELATED"/>
    <property type="match status" value="1"/>
</dbReference>
<feature type="region of interest" description="Disordered" evidence="1">
    <location>
        <begin position="78"/>
        <end position="111"/>
    </location>
</feature>
<dbReference type="PATRIC" id="fig|762967.3.peg.303"/>
<dbReference type="STRING" id="762967.HMPREF9440_00361"/>
<dbReference type="AlphaFoldDB" id="H3KCB1"/>
<evidence type="ECO:0000259" key="2">
    <source>
        <dbReference type="Pfam" id="PF00881"/>
    </source>
</evidence>